<dbReference type="PANTHER" id="PTHR47163">
    <property type="entry name" value="DDE_TNP_IS1595 DOMAIN-CONTAINING PROTEIN"/>
    <property type="match status" value="1"/>
</dbReference>
<dbReference type="InterPro" id="IPR024442">
    <property type="entry name" value="Transposase_Zn_ribbon"/>
</dbReference>
<dbReference type="Pfam" id="PF12760">
    <property type="entry name" value="Zn_ribbon_IS1595"/>
    <property type="match status" value="1"/>
</dbReference>
<dbReference type="InterPro" id="IPR024445">
    <property type="entry name" value="Tnp_ISXO2-like"/>
</dbReference>
<evidence type="ECO:0000313" key="2">
    <source>
        <dbReference type="EMBL" id="RLQ20836.1"/>
    </source>
</evidence>
<dbReference type="Pfam" id="PF12762">
    <property type="entry name" value="DDE_Tnp_IS1595"/>
    <property type="match status" value="1"/>
</dbReference>
<feature type="domain" description="ISXO2-like transposase" evidence="1">
    <location>
        <begin position="139"/>
        <end position="289"/>
    </location>
</feature>
<reference evidence="2 3" key="1">
    <citation type="submission" date="2018-07" db="EMBL/GenBank/DDBJ databases">
        <title>Halioglobus sp. genome submission.</title>
        <authorList>
            <person name="Ye M.-Q."/>
            <person name="Du Z.-J."/>
        </authorList>
    </citation>
    <scope>NUCLEOTIDE SEQUENCE [LARGE SCALE GENOMIC DNA]</scope>
    <source>
        <strain evidence="2 3">U0301</strain>
    </source>
</reference>
<proteinExistence type="predicted"/>
<dbReference type="SMART" id="SM01126">
    <property type="entry name" value="DDE_Tnp_IS1595"/>
    <property type="match status" value="1"/>
</dbReference>
<dbReference type="OrthoDB" id="271821at2"/>
<evidence type="ECO:0000313" key="3">
    <source>
        <dbReference type="Proteomes" id="UP000265509"/>
    </source>
</evidence>
<dbReference type="NCBIfam" id="NF033547">
    <property type="entry name" value="transpos_IS1595"/>
    <property type="match status" value="1"/>
</dbReference>
<gene>
    <name evidence="2" type="ORF">DWB85_15685</name>
</gene>
<sequence length="322" mass="36560">MDIQTLAPVGGKDYPQTWNEFLDWFSTEEACLSFLERLRWPDGYVCPLCDWQGEAYRASRTRLMCPACQHQNSVTAGTIFDKTRTPLRTWLAAAWYLTKQKQGVSALGLQRVLGLGSYQTAWTMLHRFRRAMVRPGRDKLKGFVEVDETYLAITDRQNPISPKGRKNSTDKVLVAVAVEILEPKGFGRVRLRRIPKDSAPHVIPFVQEVVETGARVHTDGSAAYRSLTELGYEHQRIVMLGSDVPAHVSIAGVHRVAALLQRWVLGTHHGSIQPEHLDAYLDEFVFRFNRRTSRSRGMLFYRLMQQAVVTAPVTYNDLTGKT</sequence>
<dbReference type="RefSeq" id="WP_117956429.1">
    <property type="nucleotide sequence ID" value="NZ_QRAN01000019.1"/>
</dbReference>
<dbReference type="PANTHER" id="PTHR47163:SF2">
    <property type="entry name" value="SI:DKEY-17M8.2"/>
    <property type="match status" value="1"/>
</dbReference>
<dbReference type="AlphaFoldDB" id="A0A3L7DUN2"/>
<dbReference type="EMBL" id="QRAN01000019">
    <property type="protein sequence ID" value="RLQ20836.1"/>
    <property type="molecule type" value="Genomic_DNA"/>
</dbReference>
<keyword evidence="3" id="KW-1185">Reference proteome</keyword>
<protein>
    <submittedName>
        <fullName evidence="2">IS1595 family transposase</fullName>
    </submittedName>
</protein>
<comment type="caution">
    <text evidence="2">The sequence shown here is derived from an EMBL/GenBank/DDBJ whole genome shotgun (WGS) entry which is preliminary data.</text>
</comment>
<organism evidence="2 3">
    <name type="scientific">Seongchinamella sediminis</name>
    <dbReference type="NCBI Taxonomy" id="2283635"/>
    <lineage>
        <taxon>Bacteria</taxon>
        <taxon>Pseudomonadati</taxon>
        <taxon>Pseudomonadota</taxon>
        <taxon>Gammaproteobacteria</taxon>
        <taxon>Cellvibrionales</taxon>
        <taxon>Halieaceae</taxon>
        <taxon>Seongchinamella</taxon>
    </lineage>
</organism>
<dbReference type="Proteomes" id="UP000265509">
    <property type="component" value="Unassembled WGS sequence"/>
</dbReference>
<accession>A0A3L7DUN2</accession>
<evidence type="ECO:0000259" key="1">
    <source>
        <dbReference type="SMART" id="SM01126"/>
    </source>
</evidence>
<name>A0A3L7DUN2_9GAMM</name>
<dbReference type="InterPro" id="IPR053164">
    <property type="entry name" value="IS1016-like_transposase"/>
</dbReference>